<dbReference type="EMBL" id="LWMN01000011">
    <property type="protein sequence ID" value="OAQ55952.1"/>
    <property type="molecule type" value="Genomic_DNA"/>
</dbReference>
<evidence type="ECO:0000313" key="5">
    <source>
        <dbReference type="EMBL" id="OAQ55952.1"/>
    </source>
</evidence>
<dbReference type="KEGG" id="eth:CK496_09755"/>
<evidence type="ECO:0000259" key="3">
    <source>
        <dbReference type="Pfam" id="PF03067"/>
    </source>
</evidence>
<gene>
    <name evidence="4" type="primary">yucG</name>
    <name evidence="5" type="ORF">A6E74_04335</name>
    <name evidence="4" type="ORF">ETH01_17820</name>
</gene>
<evidence type="ECO:0000256" key="1">
    <source>
        <dbReference type="ARBA" id="ARBA00022729"/>
    </source>
</evidence>
<proteinExistence type="predicted"/>
<evidence type="ECO:0000256" key="2">
    <source>
        <dbReference type="SAM" id="SignalP"/>
    </source>
</evidence>
<dbReference type="EMBL" id="BJUG01000009">
    <property type="protein sequence ID" value="GEK37495.1"/>
    <property type="molecule type" value="Genomic_DNA"/>
</dbReference>
<evidence type="ECO:0000313" key="6">
    <source>
        <dbReference type="Proteomes" id="UP000078516"/>
    </source>
</evidence>
<name>A0A179ESB3_ENTTH</name>
<keyword evidence="1 2" id="KW-0732">Signal</keyword>
<evidence type="ECO:0000313" key="4">
    <source>
        <dbReference type="EMBL" id="GEK37495.1"/>
    </source>
</evidence>
<dbReference type="RefSeq" id="WP_067482545.1">
    <property type="nucleotide sequence ID" value="NZ_BJUG01000009.1"/>
</dbReference>
<dbReference type="CDD" id="cd21177">
    <property type="entry name" value="LPMO_AA10"/>
    <property type="match status" value="1"/>
</dbReference>
<feature type="chain" id="PRO_5044057473" evidence="2">
    <location>
        <begin position="21"/>
        <end position="214"/>
    </location>
</feature>
<dbReference type="OrthoDB" id="2702399at2"/>
<dbReference type="PATRIC" id="fig|417368.6.peg.2542"/>
<dbReference type="Gene3D" id="2.70.50.50">
    <property type="entry name" value="chitin-binding protein cbp21"/>
    <property type="match status" value="1"/>
</dbReference>
<accession>A0A179ESB3</accession>
<dbReference type="InterPro" id="IPR051024">
    <property type="entry name" value="GlcNAc_Chitin_IntDeg"/>
</dbReference>
<dbReference type="InterPro" id="IPR014756">
    <property type="entry name" value="Ig_E-set"/>
</dbReference>
<dbReference type="Pfam" id="PF03067">
    <property type="entry name" value="LPMO_10"/>
    <property type="match status" value="1"/>
</dbReference>
<keyword evidence="6" id="KW-1185">Reference proteome</keyword>
<reference evidence="4 7" key="2">
    <citation type="submission" date="2019-07" db="EMBL/GenBank/DDBJ databases">
        <title>Whole genome shotgun sequence of Enterococcus thailandicus NBRC 101867.</title>
        <authorList>
            <person name="Hosoyama A."/>
            <person name="Uohara A."/>
            <person name="Ohji S."/>
            <person name="Ichikawa N."/>
        </authorList>
    </citation>
    <scope>NUCLEOTIDE SEQUENCE [LARGE SCALE GENOMIC DNA]</scope>
    <source>
        <strain evidence="4 7">NBRC 101867</strain>
    </source>
</reference>
<organism evidence="5 6">
    <name type="scientific">Enterococcus thailandicus</name>
    <dbReference type="NCBI Taxonomy" id="417368"/>
    <lineage>
        <taxon>Bacteria</taxon>
        <taxon>Bacillati</taxon>
        <taxon>Bacillota</taxon>
        <taxon>Bacilli</taxon>
        <taxon>Lactobacillales</taxon>
        <taxon>Enterococcaceae</taxon>
        <taxon>Enterococcus</taxon>
    </lineage>
</organism>
<dbReference type="InterPro" id="IPR004302">
    <property type="entry name" value="Cellulose/chitin-bd_N"/>
</dbReference>
<feature type="domain" description="Chitin-binding type-4" evidence="3">
    <location>
        <begin position="29"/>
        <end position="201"/>
    </location>
</feature>
<comment type="caution">
    <text evidence="5">The sequence shown here is derived from an EMBL/GenBank/DDBJ whole genome shotgun (WGS) entry which is preliminary data.</text>
</comment>
<dbReference type="PANTHER" id="PTHR34823:SF1">
    <property type="entry name" value="CHITIN-BINDING TYPE-4 DOMAIN-CONTAINING PROTEIN"/>
    <property type="match status" value="1"/>
</dbReference>
<dbReference type="Proteomes" id="UP000321361">
    <property type="component" value="Unassembled WGS sequence"/>
</dbReference>
<reference evidence="5 6" key="1">
    <citation type="submission" date="2016-04" db="EMBL/GenBank/DDBJ databases">
        <title>Draft genome of an Enterococcus thailandicus strain isolated from bovine feces.</title>
        <authorList>
            <person name="Beukers A.G."/>
            <person name="Zaheer R."/>
            <person name="Goji N."/>
            <person name="Cook S.R."/>
            <person name="Amoako K."/>
            <person name="Chaves A.V."/>
            <person name="Ward M.P."/>
            <person name="Mcallister T.A."/>
        </authorList>
    </citation>
    <scope>NUCLEOTIDE SEQUENCE [LARGE SCALE GENOMIC DNA]</scope>
    <source>
        <strain evidence="5 6">F0711D 46</strain>
    </source>
</reference>
<dbReference type="SUPFAM" id="SSF81296">
    <property type="entry name" value="E set domains"/>
    <property type="match status" value="1"/>
</dbReference>
<dbReference type="AlphaFoldDB" id="A0A179ESB3"/>
<protein>
    <submittedName>
        <fullName evidence="5">Chitin-binding protein</fullName>
    </submittedName>
</protein>
<dbReference type="PANTHER" id="PTHR34823">
    <property type="entry name" value="GLCNAC-BINDING PROTEIN A"/>
    <property type="match status" value="1"/>
</dbReference>
<evidence type="ECO:0000313" key="7">
    <source>
        <dbReference type="Proteomes" id="UP000321361"/>
    </source>
</evidence>
<dbReference type="Proteomes" id="UP000078516">
    <property type="component" value="Unassembled WGS sequence"/>
</dbReference>
<sequence>MKKSTLLGLSFVLVATGLTALTTVSVDAHGYVKEPASRGYQGFLDKNQLGWSAAHDKYGAVIDDPQSLEGKKGFPQAGPADGHIASADGVLGDYTLDKQTADRWTKHTVFTGKNNFSWTFTADHATTKWHYYITKNGWDQNKPLTRDELQLIDTIDHDGDVASTDKTHEVTIPTDHLGYHVVLAVWDIDDTPNAFYNVIDVNVKQGNRLTNLAQ</sequence>
<dbReference type="GeneID" id="77487924"/>
<feature type="signal peptide" evidence="2">
    <location>
        <begin position="1"/>
        <end position="20"/>
    </location>
</feature>